<keyword evidence="4" id="KW-1185">Reference proteome</keyword>
<name>A0ABV9P9T5_9FLAO</name>
<protein>
    <submittedName>
        <fullName evidence="3">Ig-like domain-containing protein</fullName>
    </submittedName>
</protein>
<feature type="domain" description="SbsA Ig-like" evidence="2">
    <location>
        <begin position="34"/>
        <end position="136"/>
    </location>
</feature>
<accession>A0ABV9P9T5</accession>
<proteinExistence type="predicted"/>
<evidence type="ECO:0000313" key="4">
    <source>
        <dbReference type="Proteomes" id="UP001595885"/>
    </source>
</evidence>
<dbReference type="RefSeq" id="WP_379743816.1">
    <property type="nucleotide sequence ID" value="NZ_JBHSGW010000028.1"/>
</dbReference>
<reference evidence="4" key="1">
    <citation type="journal article" date="2019" name="Int. J. Syst. Evol. Microbiol.">
        <title>The Global Catalogue of Microorganisms (GCM) 10K type strain sequencing project: providing services to taxonomists for standard genome sequencing and annotation.</title>
        <authorList>
            <consortium name="The Broad Institute Genomics Platform"/>
            <consortium name="The Broad Institute Genome Sequencing Center for Infectious Disease"/>
            <person name="Wu L."/>
            <person name="Ma J."/>
        </authorList>
    </citation>
    <scope>NUCLEOTIDE SEQUENCE [LARGE SCALE GENOMIC DNA]</scope>
    <source>
        <strain evidence="4">CCUG 50349</strain>
    </source>
</reference>
<dbReference type="Proteomes" id="UP001595885">
    <property type="component" value="Unassembled WGS sequence"/>
</dbReference>
<dbReference type="EMBL" id="JBHSGW010000028">
    <property type="protein sequence ID" value="MFC4741114.1"/>
    <property type="molecule type" value="Genomic_DNA"/>
</dbReference>
<dbReference type="Pfam" id="PF13205">
    <property type="entry name" value="Big_5"/>
    <property type="match status" value="1"/>
</dbReference>
<evidence type="ECO:0000259" key="2">
    <source>
        <dbReference type="Pfam" id="PF13205"/>
    </source>
</evidence>
<organism evidence="3 4">
    <name type="scientific">Flavobacterium ponti</name>
    <dbReference type="NCBI Taxonomy" id="665133"/>
    <lineage>
        <taxon>Bacteria</taxon>
        <taxon>Pseudomonadati</taxon>
        <taxon>Bacteroidota</taxon>
        <taxon>Flavobacteriia</taxon>
        <taxon>Flavobacteriales</taxon>
        <taxon>Flavobacteriaceae</taxon>
        <taxon>Flavobacterium</taxon>
    </lineage>
</organism>
<dbReference type="InterPro" id="IPR032812">
    <property type="entry name" value="SbsA_Ig"/>
</dbReference>
<keyword evidence="1" id="KW-0732">Signal</keyword>
<dbReference type="PROSITE" id="PS51257">
    <property type="entry name" value="PROKAR_LIPOPROTEIN"/>
    <property type="match status" value="1"/>
</dbReference>
<evidence type="ECO:0000313" key="3">
    <source>
        <dbReference type="EMBL" id="MFC4741114.1"/>
    </source>
</evidence>
<comment type="caution">
    <text evidence="3">The sequence shown here is derived from an EMBL/GenBank/DDBJ whole genome shotgun (WGS) entry which is preliminary data.</text>
</comment>
<gene>
    <name evidence="3" type="ORF">ACFO3U_14015</name>
</gene>
<sequence length="537" mass="61093">MRKIYFIILFVILSLLVTISGCAKRGTISGGLKDTIAPKIIGSSPENYKTNFTGKEIKIVFDELIKVKDISKQLIISPPMKTAPIIVPQGSASKFISIKIQDTLQENTTYSFNFGQSITDNNEGNPYSQFKYVFSTGSYIDSLTVVGKIKDAYNQKPDNFVSVMLYDAQTFKDSTVYKETPLYVTNTLDSLKVFALENLKEGEYYIVAMKDKNGNNKYDPKTDKIGFLKEPIKTPSEIAYQLELFAEKPVFKAEKPIQQTTNKYFMAYSGNTKNLKVTAKTGSQDIDVKVTKFPTVGKDSVQLFVPKIESDSIQFFVENEGYSKSFVSKYKELKETDTLSITTKQTGALRFVDNLVLKSTTPLSSFDNSKMKLINKDSIALDFTTEYIEFEQELVFNFKKEEDEKYILELLPGAITDFYGETNDTITQKFGTKTYADYGNLRVNLKNVNRFPIIVELLNNKGKVLASQTSEKETVLNFDLVDPLLYTIRVIYDDNGNGEWDTGNFLEKKQAEEIIYFPKEIDVRANWDVEQEFDLKY</sequence>
<evidence type="ECO:0000256" key="1">
    <source>
        <dbReference type="ARBA" id="ARBA00022729"/>
    </source>
</evidence>